<proteinExistence type="predicted"/>
<keyword evidence="1" id="KW-1133">Transmembrane helix</keyword>
<dbReference type="PANTHER" id="PTHR47032">
    <property type="entry name" value="UDP-D-XYLOSE:L-FUCOSE ALPHA-1,3-D-XYLOSYLTRANSFERASE-RELATED"/>
    <property type="match status" value="1"/>
</dbReference>
<dbReference type="eggNOG" id="ENOG502QT5X">
    <property type="taxonomic scope" value="Eukaryota"/>
</dbReference>
<accession>T1F710</accession>
<dbReference type="GO" id="GO:0016757">
    <property type="term" value="F:glycosyltransferase activity"/>
    <property type="evidence" value="ECO:0000318"/>
    <property type="project" value="GO_Central"/>
</dbReference>
<evidence type="ECO:0000259" key="2">
    <source>
        <dbReference type="Pfam" id="PF03407"/>
    </source>
</evidence>
<dbReference type="OrthoDB" id="1712432at2759"/>
<reference evidence="4" key="3">
    <citation type="submission" date="2015-06" db="UniProtKB">
        <authorList>
            <consortium name="EnsemblMetazoa"/>
        </authorList>
    </citation>
    <scope>IDENTIFICATION</scope>
</reference>
<dbReference type="GO" id="GO:0005794">
    <property type="term" value="C:Golgi apparatus"/>
    <property type="evidence" value="ECO:0000318"/>
    <property type="project" value="GO_Central"/>
</dbReference>
<dbReference type="Proteomes" id="UP000015101">
    <property type="component" value="Unassembled WGS sequence"/>
</dbReference>
<keyword evidence="5" id="KW-1185">Reference proteome</keyword>
<feature type="transmembrane region" description="Helical" evidence="1">
    <location>
        <begin position="12"/>
        <end position="30"/>
    </location>
</feature>
<dbReference type="RefSeq" id="XP_009018466.1">
    <property type="nucleotide sequence ID" value="XM_009020218.1"/>
</dbReference>
<reference evidence="3 5" key="2">
    <citation type="journal article" date="2013" name="Nature">
        <title>Insights into bilaterian evolution from three spiralian genomes.</title>
        <authorList>
            <person name="Simakov O."/>
            <person name="Marletaz F."/>
            <person name="Cho S.J."/>
            <person name="Edsinger-Gonzales E."/>
            <person name="Havlak P."/>
            <person name="Hellsten U."/>
            <person name="Kuo D.H."/>
            <person name="Larsson T."/>
            <person name="Lv J."/>
            <person name="Arendt D."/>
            <person name="Savage R."/>
            <person name="Osoegawa K."/>
            <person name="de Jong P."/>
            <person name="Grimwood J."/>
            <person name="Chapman J.A."/>
            <person name="Shapiro H."/>
            <person name="Aerts A."/>
            <person name="Otillar R.P."/>
            <person name="Terry A.Y."/>
            <person name="Boore J.L."/>
            <person name="Grigoriev I.V."/>
            <person name="Lindberg D.R."/>
            <person name="Seaver E.C."/>
            <person name="Weisblat D.A."/>
            <person name="Putnam N.H."/>
            <person name="Rokhsar D.S."/>
        </authorList>
    </citation>
    <scope>NUCLEOTIDE SEQUENCE</scope>
</reference>
<dbReference type="CTD" id="20204609"/>
<dbReference type="InterPro" id="IPR052636">
    <property type="entry name" value="UDP-D-xylose:L-fucose_XylT"/>
</dbReference>
<dbReference type="AlphaFoldDB" id="T1F710"/>
<dbReference type="GeneID" id="20204609"/>
<evidence type="ECO:0000313" key="5">
    <source>
        <dbReference type="Proteomes" id="UP000015101"/>
    </source>
</evidence>
<keyword evidence="1" id="KW-0812">Transmembrane</keyword>
<dbReference type="Pfam" id="PF03407">
    <property type="entry name" value="Nucleotid_trans"/>
    <property type="match status" value="1"/>
</dbReference>
<gene>
    <name evidence="4" type="primary">20204609</name>
    <name evidence="3" type="ORF">HELRODRAFT_173604</name>
</gene>
<evidence type="ECO:0000256" key="1">
    <source>
        <dbReference type="SAM" id="Phobius"/>
    </source>
</evidence>
<reference evidence="5" key="1">
    <citation type="submission" date="2012-12" db="EMBL/GenBank/DDBJ databases">
        <authorList>
            <person name="Hellsten U."/>
            <person name="Grimwood J."/>
            <person name="Chapman J.A."/>
            <person name="Shapiro H."/>
            <person name="Aerts A."/>
            <person name="Otillar R.P."/>
            <person name="Terry A.Y."/>
            <person name="Boore J.L."/>
            <person name="Simakov O."/>
            <person name="Marletaz F."/>
            <person name="Cho S.-J."/>
            <person name="Edsinger-Gonzales E."/>
            <person name="Havlak P."/>
            <person name="Kuo D.-H."/>
            <person name="Larsson T."/>
            <person name="Lv J."/>
            <person name="Arendt D."/>
            <person name="Savage R."/>
            <person name="Osoegawa K."/>
            <person name="de Jong P."/>
            <person name="Lindberg D.R."/>
            <person name="Seaver E.C."/>
            <person name="Weisblat D.A."/>
            <person name="Putnam N.H."/>
            <person name="Grigoriev I.V."/>
            <person name="Rokhsar D.S."/>
        </authorList>
    </citation>
    <scope>NUCLEOTIDE SEQUENCE</scope>
</reference>
<dbReference type="EMBL" id="AMQM01004610">
    <property type="status" value="NOT_ANNOTATED_CDS"/>
    <property type="molecule type" value="Genomic_DNA"/>
</dbReference>
<sequence length="566" mass="65562">MLICTRKFLSYKILYFGALTLLCITLLDYVNENFDVSNKQFSEDDYSYSSQIKSFYSKHHEKENDNAFIKAISKYAKTIPKKFDNETDQRFIILALTDNAFFDMALNLYLTSFQKFGITNFLFVGVGKIACQNLLNLNIQCYYFTEASNSNESMAYGSRQFALKVNIRTDMIIEALKANYVVLHTDVDVMFLNNPMPYIEQQILKNSNMAVLWDYHEYNSGFLVIKPSKFSIELYMTMQEITNKSDSLDDQKALNMAIKSLRTKYKDNPEIVQIGILEKSKFLSGKNYFEEVDRNFPTQNGSNNCPSCLVMHNNWIKTMDAKVYRFKEALLWAVDKDRYYSDEKRKYLLYNNPFLNNPPNNYSTDKAELNALKTGFALAQMLNRTLIIPRFHCHGPKNPYECSIIHWIYVKELNKQFSYRENSFLLNPLVPKSIRKIRGCSEPIWTFIETNTSLGINDLIQNSYSKIVSIDLKNYTKVPEKVILKIFSNCDDKVLYVASLLGVEVVFDSANEKDKYLSFFYKLKLSQENQFKTAKELEMGIEPRAKGQLSIAIYGLAYPVATDLAA</sequence>
<dbReference type="InParanoid" id="T1F710"/>
<name>T1F710_HELRO</name>
<feature type="domain" description="Nucleotide-diphospho-sugar transferase" evidence="2">
    <location>
        <begin position="118"/>
        <end position="326"/>
    </location>
</feature>
<keyword evidence="1" id="KW-0472">Membrane</keyword>
<dbReference type="KEGG" id="hro:HELRODRAFT_173604"/>
<protein>
    <recommendedName>
        <fullName evidence="2">Nucleotide-diphospho-sugar transferase domain-containing protein</fullName>
    </recommendedName>
</protein>
<evidence type="ECO:0000313" key="4">
    <source>
        <dbReference type="EnsemblMetazoa" id="HelroP173604"/>
    </source>
</evidence>
<dbReference type="PANTHER" id="PTHR47032:SF1">
    <property type="entry name" value="UDP-D-XYLOSE:L-FUCOSE ALPHA-1,3-D-XYLOSYLTRANSFERASE-RELATED"/>
    <property type="match status" value="1"/>
</dbReference>
<dbReference type="EnsemblMetazoa" id="HelroT173604">
    <property type="protein sequence ID" value="HelroP173604"/>
    <property type="gene ID" value="HelroG173604"/>
</dbReference>
<dbReference type="InterPro" id="IPR005069">
    <property type="entry name" value="Nucl-diP-sugar_transferase"/>
</dbReference>
<evidence type="ECO:0000313" key="3">
    <source>
        <dbReference type="EMBL" id="ESO03318.1"/>
    </source>
</evidence>
<organism evidence="4 5">
    <name type="scientific">Helobdella robusta</name>
    <name type="common">Californian leech</name>
    <dbReference type="NCBI Taxonomy" id="6412"/>
    <lineage>
        <taxon>Eukaryota</taxon>
        <taxon>Metazoa</taxon>
        <taxon>Spiralia</taxon>
        <taxon>Lophotrochozoa</taxon>
        <taxon>Annelida</taxon>
        <taxon>Clitellata</taxon>
        <taxon>Hirudinea</taxon>
        <taxon>Rhynchobdellida</taxon>
        <taxon>Glossiphoniidae</taxon>
        <taxon>Helobdella</taxon>
    </lineage>
</organism>
<dbReference type="HOGENOM" id="CLU_035078_0_0_1"/>
<dbReference type="OMA" id="KENDNAF"/>
<dbReference type="EMBL" id="KB096633">
    <property type="protein sequence ID" value="ESO03318.1"/>
    <property type="molecule type" value="Genomic_DNA"/>
</dbReference>
<dbReference type="STRING" id="6412.T1F710"/>